<dbReference type="VEuPathDB" id="FungiDB:sscle_13g093390"/>
<dbReference type="Proteomes" id="UP000177798">
    <property type="component" value="Chromosome 13"/>
</dbReference>
<sequence>MNSDALMDDSSDEAEPMFNDASLSASLDATSIGELHDALYDANDEIMNPAGVNRFYKLPTEIKFKIIELCMPNRDAWRSFEICRAPKNLIYLNEKERTHDTQILSVSRVFRDIYLKQLPIMLPSFTNKPIYIHQNTTVVLDMSEQEFYDLTQCSKWRSQTFLSQIRHLAIPLLLFGNPPD</sequence>
<dbReference type="OrthoDB" id="3553306at2759"/>
<dbReference type="RefSeq" id="XP_001592282.1">
    <property type="nucleotide sequence ID" value="XM_001592232.1"/>
</dbReference>
<protein>
    <submittedName>
        <fullName evidence="1">Uncharacterized protein</fullName>
    </submittedName>
</protein>
<proteinExistence type="predicted"/>
<dbReference type="AlphaFoldDB" id="A0A1D9QI46"/>
<reference evidence="2" key="1">
    <citation type="journal article" date="2017" name="Genome Biol. Evol.">
        <title>The complete genome sequence of the phytopathogenic fungus Sclerotinia sclerotiorum reveals insights into the genome architecture of broad host range pathogens.</title>
        <authorList>
            <person name="Derbyshire M."/>
            <person name="Denton-Giles M."/>
            <person name="Hegedus D."/>
            <person name="Seifbarghy S."/>
            <person name="Rollins J."/>
            <person name="van Kan J."/>
            <person name="Seidl M.F."/>
            <person name="Faino L."/>
            <person name="Mbengue M."/>
            <person name="Navaud O."/>
            <person name="Raffaele S."/>
            <person name="Hammond-Kosack K."/>
            <person name="Heard S."/>
            <person name="Oliver R."/>
        </authorList>
    </citation>
    <scope>NUCLEOTIDE SEQUENCE [LARGE SCALE GENOMIC DNA]</scope>
    <source>
        <strain evidence="2">ATCC 18683 / 1980 / Ss-1</strain>
    </source>
</reference>
<dbReference type="EMBL" id="CP017826">
    <property type="protein sequence ID" value="APA14569.1"/>
    <property type="molecule type" value="Genomic_DNA"/>
</dbReference>
<evidence type="ECO:0000313" key="2">
    <source>
        <dbReference type="Proteomes" id="UP000177798"/>
    </source>
</evidence>
<gene>
    <name evidence="1" type="ORF">sscle_13g093390</name>
</gene>
<evidence type="ECO:0000313" key="1">
    <source>
        <dbReference type="EMBL" id="APA14569.1"/>
    </source>
</evidence>
<name>A0A1D9QI46_SCLS1</name>
<organism evidence="1 2">
    <name type="scientific">Sclerotinia sclerotiorum (strain ATCC 18683 / 1980 / Ss-1)</name>
    <name type="common">White mold</name>
    <name type="synonym">Whetzelinia sclerotiorum</name>
    <dbReference type="NCBI Taxonomy" id="665079"/>
    <lineage>
        <taxon>Eukaryota</taxon>
        <taxon>Fungi</taxon>
        <taxon>Dikarya</taxon>
        <taxon>Ascomycota</taxon>
        <taxon>Pezizomycotina</taxon>
        <taxon>Leotiomycetes</taxon>
        <taxon>Helotiales</taxon>
        <taxon>Sclerotiniaceae</taxon>
        <taxon>Sclerotinia</taxon>
    </lineage>
</organism>
<accession>A0A1D9QI46</accession>
<dbReference type="KEGG" id="ssl:SS1G_06522"/>